<keyword evidence="6 8" id="KW-1133">Transmembrane helix</keyword>
<feature type="transmembrane region" description="Helical" evidence="8">
    <location>
        <begin position="369"/>
        <end position="392"/>
    </location>
</feature>
<dbReference type="PANTHER" id="PTHR33908">
    <property type="entry name" value="MANNOSYLTRANSFERASE YKCB-RELATED"/>
    <property type="match status" value="1"/>
</dbReference>
<organism evidence="10 11">
    <name type="scientific">Ktedonosporobacter rubrisoli</name>
    <dbReference type="NCBI Taxonomy" id="2509675"/>
    <lineage>
        <taxon>Bacteria</taxon>
        <taxon>Bacillati</taxon>
        <taxon>Chloroflexota</taxon>
        <taxon>Ktedonobacteria</taxon>
        <taxon>Ktedonobacterales</taxon>
        <taxon>Ktedonosporobacteraceae</taxon>
        <taxon>Ktedonosporobacter</taxon>
    </lineage>
</organism>
<reference evidence="10 11" key="1">
    <citation type="submission" date="2019-01" db="EMBL/GenBank/DDBJ databases">
        <title>Ktedonosporobacter rubrisoli SCAWS-G2.</title>
        <authorList>
            <person name="Huang Y."/>
            <person name="Yan B."/>
        </authorList>
    </citation>
    <scope>NUCLEOTIDE SEQUENCE [LARGE SCALE GENOMIC DNA]</scope>
    <source>
        <strain evidence="10 11">SCAWS-G2</strain>
    </source>
</reference>
<dbReference type="InterPro" id="IPR050297">
    <property type="entry name" value="LipidA_mod_glycosyltrf_83"/>
</dbReference>
<feature type="transmembrane region" description="Helical" evidence="8">
    <location>
        <begin position="133"/>
        <end position="154"/>
    </location>
</feature>
<dbReference type="EMBL" id="CP035758">
    <property type="protein sequence ID" value="QBD78508.1"/>
    <property type="molecule type" value="Genomic_DNA"/>
</dbReference>
<evidence type="ECO:0000256" key="2">
    <source>
        <dbReference type="ARBA" id="ARBA00022475"/>
    </source>
</evidence>
<dbReference type="OrthoDB" id="151928at2"/>
<keyword evidence="7 8" id="KW-0472">Membrane</keyword>
<keyword evidence="4 10" id="KW-0808">Transferase</keyword>
<dbReference type="InterPro" id="IPR038731">
    <property type="entry name" value="RgtA/B/C-like"/>
</dbReference>
<evidence type="ECO:0000256" key="5">
    <source>
        <dbReference type="ARBA" id="ARBA00022692"/>
    </source>
</evidence>
<keyword evidence="5 8" id="KW-0812">Transmembrane</keyword>
<dbReference type="AlphaFoldDB" id="A0A4P6JSI3"/>
<comment type="subcellular location">
    <subcellularLocation>
        <location evidence="1">Cell membrane</location>
        <topology evidence="1">Multi-pass membrane protein</topology>
    </subcellularLocation>
</comment>
<dbReference type="Proteomes" id="UP000290365">
    <property type="component" value="Chromosome"/>
</dbReference>
<keyword evidence="2" id="KW-1003">Cell membrane</keyword>
<feature type="transmembrane region" description="Helical" evidence="8">
    <location>
        <begin position="160"/>
        <end position="177"/>
    </location>
</feature>
<evidence type="ECO:0000313" key="10">
    <source>
        <dbReference type="EMBL" id="QBD78508.1"/>
    </source>
</evidence>
<feature type="domain" description="Glycosyltransferase RgtA/B/C/D-like" evidence="9">
    <location>
        <begin position="84"/>
        <end position="245"/>
    </location>
</feature>
<feature type="transmembrane region" description="Helical" evidence="8">
    <location>
        <begin position="189"/>
        <end position="214"/>
    </location>
</feature>
<feature type="transmembrane region" description="Helical" evidence="8">
    <location>
        <begin position="106"/>
        <end position="126"/>
    </location>
</feature>
<evidence type="ECO:0000256" key="7">
    <source>
        <dbReference type="ARBA" id="ARBA00023136"/>
    </source>
</evidence>
<gene>
    <name evidence="10" type="ORF">EPA93_21940</name>
</gene>
<keyword evidence="3" id="KW-0328">Glycosyltransferase</keyword>
<feature type="transmembrane region" description="Helical" evidence="8">
    <location>
        <begin position="398"/>
        <end position="419"/>
    </location>
</feature>
<dbReference type="GO" id="GO:0009103">
    <property type="term" value="P:lipopolysaccharide biosynthetic process"/>
    <property type="evidence" value="ECO:0007669"/>
    <property type="project" value="UniProtKB-ARBA"/>
</dbReference>
<name>A0A4P6JSI3_KTERU</name>
<dbReference type="PANTHER" id="PTHR33908:SF11">
    <property type="entry name" value="MEMBRANE PROTEIN"/>
    <property type="match status" value="1"/>
</dbReference>
<evidence type="ECO:0000313" key="11">
    <source>
        <dbReference type="Proteomes" id="UP000290365"/>
    </source>
</evidence>
<sequence length="472" mass="53512">MYSPIGHPNTKRIVKMKQQQRLPFMALVPAVGIFVFAFVVRAAYNVLGAKDYYPLHDSATYQSIAFNILHEHCYCLHSQLPTVDRAPLWPAIIAAIYGALGSQDHYVRFFLCVVGAATCLLIYFFAKDLFGKGIGILAGLIGTIYPFLFIYDAWLYTESLYIFLLLALCYTLYRLQIKPHWGLMALSGVLIALLAFTRPNGLALLPVFLVWIFIMWRTKMLPGTQVIKGAIIVSVVSLALIAPWTIRNYTVTHALIPLAVGDGKVLLGAYNDQTADPTYQNGRYLGIWIIPDESTPAIAQKFPSKDLCSGPCEVQRDNTYRYYAEQWMQTHLDKMPYMLGLHFVNTWQATSQEADLPINRFPDRPISKFVVMLMEIITPIVLILAACGLAATWKRWRYLLFIYFLILMTVAQSIVLYGIPRFRAPLEPMFIILAAGAIWWLTGWLNKRRPALQNASVRQEKTPISVSAQRQK</sequence>
<evidence type="ECO:0000259" key="9">
    <source>
        <dbReference type="Pfam" id="PF13231"/>
    </source>
</evidence>
<dbReference type="GO" id="GO:0016763">
    <property type="term" value="F:pentosyltransferase activity"/>
    <property type="evidence" value="ECO:0007669"/>
    <property type="project" value="TreeGrafter"/>
</dbReference>
<feature type="transmembrane region" description="Helical" evidence="8">
    <location>
        <begin position="226"/>
        <end position="246"/>
    </location>
</feature>
<evidence type="ECO:0000256" key="8">
    <source>
        <dbReference type="SAM" id="Phobius"/>
    </source>
</evidence>
<evidence type="ECO:0000256" key="1">
    <source>
        <dbReference type="ARBA" id="ARBA00004651"/>
    </source>
</evidence>
<evidence type="ECO:0000256" key="3">
    <source>
        <dbReference type="ARBA" id="ARBA00022676"/>
    </source>
</evidence>
<dbReference type="Pfam" id="PF13231">
    <property type="entry name" value="PMT_2"/>
    <property type="match status" value="1"/>
</dbReference>
<protein>
    <submittedName>
        <fullName evidence="10">Glycosyltransferase family 39 protein</fullName>
    </submittedName>
</protein>
<evidence type="ECO:0000256" key="6">
    <source>
        <dbReference type="ARBA" id="ARBA00022989"/>
    </source>
</evidence>
<keyword evidence="11" id="KW-1185">Reference proteome</keyword>
<feature type="transmembrane region" description="Helical" evidence="8">
    <location>
        <begin position="21"/>
        <end position="44"/>
    </location>
</feature>
<feature type="transmembrane region" description="Helical" evidence="8">
    <location>
        <begin position="426"/>
        <end position="445"/>
    </location>
</feature>
<evidence type="ECO:0000256" key="4">
    <source>
        <dbReference type="ARBA" id="ARBA00022679"/>
    </source>
</evidence>
<dbReference type="KEGG" id="kbs:EPA93_21940"/>
<accession>A0A4P6JSI3</accession>
<dbReference type="GO" id="GO:0005886">
    <property type="term" value="C:plasma membrane"/>
    <property type="evidence" value="ECO:0007669"/>
    <property type="project" value="UniProtKB-SubCell"/>
</dbReference>
<proteinExistence type="predicted"/>